<reference evidence="1 2" key="1">
    <citation type="submission" date="2018-06" db="EMBL/GenBank/DDBJ databases">
        <title>Comparative genomics reveals the genomic features of Rhizophagus irregularis, R. cerebriforme, R. diaphanum and Gigaspora rosea, and their symbiotic lifestyle signature.</title>
        <authorList>
            <person name="Morin E."/>
            <person name="San Clemente H."/>
            <person name="Chen E.C.H."/>
            <person name="De La Providencia I."/>
            <person name="Hainaut M."/>
            <person name="Kuo A."/>
            <person name="Kohler A."/>
            <person name="Murat C."/>
            <person name="Tang N."/>
            <person name="Roy S."/>
            <person name="Loubradou J."/>
            <person name="Henrissat B."/>
            <person name="Grigoriev I.V."/>
            <person name="Corradi N."/>
            <person name="Roux C."/>
            <person name="Martin F.M."/>
        </authorList>
    </citation>
    <scope>NUCLEOTIDE SEQUENCE [LARGE SCALE GENOMIC DNA]</scope>
    <source>
        <strain evidence="1 2">DAOM 227022</strain>
    </source>
</reference>
<keyword evidence="2" id="KW-1185">Reference proteome</keyword>
<evidence type="ECO:0000313" key="2">
    <source>
        <dbReference type="Proteomes" id="UP000265703"/>
    </source>
</evidence>
<sequence length="57" mass="6929">MKHILKLFIQPKNSDDYYKQYDNIISMEYSENLQIDISQLKINDDDQDNESKIKEKF</sequence>
<name>A0A397TXY8_9GLOM</name>
<comment type="caution">
    <text evidence="1">The sequence shown here is derived from an EMBL/GenBank/DDBJ whole genome shotgun (WGS) entry which is preliminary data.</text>
</comment>
<proteinExistence type="predicted"/>
<dbReference type="OrthoDB" id="2359849at2759"/>
<protein>
    <submittedName>
        <fullName evidence="1">Uncharacterized protein</fullName>
    </submittedName>
</protein>
<gene>
    <name evidence="1" type="ORF">C1645_746519</name>
</gene>
<dbReference type="EMBL" id="QKYT01000001">
    <property type="protein sequence ID" value="RIA99714.1"/>
    <property type="molecule type" value="Genomic_DNA"/>
</dbReference>
<dbReference type="AlphaFoldDB" id="A0A397TXY8"/>
<accession>A0A397TXY8</accession>
<organism evidence="1 2">
    <name type="scientific">Glomus cerebriforme</name>
    <dbReference type="NCBI Taxonomy" id="658196"/>
    <lineage>
        <taxon>Eukaryota</taxon>
        <taxon>Fungi</taxon>
        <taxon>Fungi incertae sedis</taxon>
        <taxon>Mucoromycota</taxon>
        <taxon>Glomeromycotina</taxon>
        <taxon>Glomeromycetes</taxon>
        <taxon>Glomerales</taxon>
        <taxon>Glomeraceae</taxon>
        <taxon>Glomus</taxon>
    </lineage>
</organism>
<dbReference type="Proteomes" id="UP000265703">
    <property type="component" value="Unassembled WGS sequence"/>
</dbReference>
<evidence type="ECO:0000313" key="1">
    <source>
        <dbReference type="EMBL" id="RIA99714.1"/>
    </source>
</evidence>